<feature type="compositionally biased region" description="Low complexity" evidence="11">
    <location>
        <begin position="608"/>
        <end position="624"/>
    </location>
</feature>
<dbReference type="AlphaFoldDB" id="A0A2P7YV90"/>
<dbReference type="GO" id="GO:0030145">
    <property type="term" value="F:manganese ion binding"/>
    <property type="evidence" value="ECO:0007669"/>
    <property type="project" value="InterPro"/>
</dbReference>
<feature type="compositionally biased region" description="Polar residues" evidence="11">
    <location>
        <begin position="678"/>
        <end position="697"/>
    </location>
</feature>
<dbReference type="GO" id="GO:0003723">
    <property type="term" value="F:RNA binding"/>
    <property type="evidence" value="ECO:0007669"/>
    <property type="project" value="UniProtKB-KW"/>
</dbReference>
<accession>A0A2P7YV90</accession>
<evidence type="ECO:0000256" key="3">
    <source>
        <dbReference type="ARBA" id="ARBA00005279"/>
    </source>
</evidence>
<evidence type="ECO:0000256" key="4">
    <source>
        <dbReference type="ARBA" id="ARBA00022490"/>
    </source>
</evidence>
<evidence type="ECO:0000256" key="7">
    <source>
        <dbReference type="ARBA" id="ARBA00022801"/>
    </source>
</evidence>
<dbReference type="SMART" id="SM01125">
    <property type="entry name" value="DCP2"/>
    <property type="match status" value="1"/>
</dbReference>
<feature type="compositionally biased region" description="Basic and acidic residues" evidence="11">
    <location>
        <begin position="399"/>
        <end position="412"/>
    </location>
</feature>
<evidence type="ECO:0000256" key="2">
    <source>
        <dbReference type="ARBA" id="ARBA00004201"/>
    </source>
</evidence>
<name>A0A2P7YV90_9ASCO</name>
<dbReference type="SUPFAM" id="SSF55811">
    <property type="entry name" value="Nudix"/>
    <property type="match status" value="1"/>
</dbReference>
<dbReference type="GO" id="GO:0006397">
    <property type="term" value="P:mRNA processing"/>
    <property type="evidence" value="ECO:0007669"/>
    <property type="project" value="UniProtKB-KW"/>
</dbReference>
<keyword evidence="4" id="KW-0963">Cytoplasm</keyword>
<evidence type="ECO:0000256" key="5">
    <source>
        <dbReference type="ARBA" id="ARBA00022664"/>
    </source>
</evidence>
<keyword evidence="6" id="KW-0479">Metal-binding</keyword>
<feature type="compositionally biased region" description="Acidic residues" evidence="11">
    <location>
        <begin position="730"/>
        <end position="748"/>
    </location>
</feature>
<dbReference type="InterPro" id="IPR000086">
    <property type="entry name" value="NUDIX_hydrolase_dom"/>
</dbReference>
<evidence type="ECO:0000256" key="8">
    <source>
        <dbReference type="ARBA" id="ARBA00022884"/>
    </source>
</evidence>
<dbReference type="OrthoDB" id="18996at2759"/>
<dbReference type="VEuPathDB" id="FungiDB:C7M61_001686"/>
<keyword evidence="5" id="KW-0507">mRNA processing</keyword>
<keyword evidence="8" id="KW-0694">RNA-binding</keyword>
<dbReference type="GO" id="GO:0000184">
    <property type="term" value="P:nuclear-transcribed mRNA catabolic process, nonsense-mediated decay"/>
    <property type="evidence" value="ECO:0007669"/>
    <property type="project" value="UniProtKB-KW"/>
</dbReference>
<comment type="similarity">
    <text evidence="3">Belongs to the Nudix hydrolase family. DCP2 subfamily.</text>
</comment>
<evidence type="ECO:0000313" key="13">
    <source>
        <dbReference type="EMBL" id="PSK39875.1"/>
    </source>
</evidence>
<keyword evidence="10" id="KW-0464">Manganese</keyword>
<dbReference type="PANTHER" id="PTHR23114">
    <property type="entry name" value="M7GPPPN-MRNA HYDROLASE"/>
    <property type="match status" value="1"/>
</dbReference>
<dbReference type="Pfam" id="PF00293">
    <property type="entry name" value="NUDIX"/>
    <property type="match status" value="1"/>
</dbReference>
<keyword evidence="14" id="KW-1185">Reference proteome</keyword>
<dbReference type="CDD" id="cd03672">
    <property type="entry name" value="NUDIX_Dcp2p_Nudt20"/>
    <property type="match status" value="1"/>
</dbReference>
<dbReference type="Gene3D" id="1.10.10.1050">
    <property type="entry name" value="Dcp2, box A domain"/>
    <property type="match status" value="1"/>
</dbReference>
<proteinExistence type="inferred from homology"/>
<evidence type="ECO:0000256" key="6">
    <source>
        <dbReference type="ARBA" id="ARBA00022723"/>
    </source>
</evidence>
<dbReference type="EMBL" id="PYFQ01000002">
    <property type="protein sequence ID" value="PSK39875.1"/>
    <property type="molecule type" value="Genomic_DNA"/>
</dbReference>
<feature type="region of interest" description="Disordered" evidence="11">
    <location>
        <begin position="487"/>
        <end position="624"/>
    </location>
</feature>
<gene>
    <name evidence="13" type="ORF">C7M61_001686</name>
</gene>
<dbReference type="Gene3D" id="3.90.79.10">
    <property type="entry name" value="Nucleoside Triphosphate Pyrophosphohydrolase"/>
    <property type="match status" value="1"/>
</dbReference>
<evidence type="ECO:0000256" key="10">
    <source>
        <dbReference type="ARBA" id="ARBA00023211"/>
    </source>
</evidence>
<evidence type="ECO:0000256" key="9">
    <source>
        <dbReference type="ARBA" id="ARBA00023161"/>
    </source>
</evidence>
<dbReference type="Pfam" id="PF05026">
    <property type="entry name" value="DCP2"/>
    <property type="match status" value="1"/>
</dbReference>
<dbReference type="InterPro" id="IPR036189">
    <property type="entry name" value="DCP2_BoxA_sf"/>
</dbReference>
<sequence length="864" mass="95274">MSIQLQDGLSGQPVDRVLEDLLVRFLVNAPDEDLSSIERIFFQVEEAQWFYLDFVRQLNPLLPAMKMKSFAPALLSKCPLLWRWGDPRDAISKFGKYKSTIPVRGIALMNKELNKIVLVQGMESGSWSFPRGKISKGESDLECAIREVREETGFDAKAYVNEKDFVERTVFGKNMKIFLARGVPEDTEFAALSRFEISLIKWFDLKKLQKSLKNNPQKFFAVDPIIKALITWVNKNKGLVNEEQLLREAEAKLKAIMGIGVSKENDQAGRELLDILQGASQPESQAPQLAPQEIRLPQQPQIPNFNHQVPLGYPPNGFVPQQPLPQAYYPMLPPAHLLPPRQQPFMPPAHLLRPLQEPQSLLPQVQLPHPQVPSQPQQPLAEVAQSRQHPQLQTPQDQLKSKETVSEPPHELPKDVQHLLQYQTQPLEPSAQSLSLPKRISTSKNSKEFLSLLQQAPKGSLHDQLSEASAEAKQRNRSRADELLKLFQKQEPSRSPLDSGVKSPESTTTAEVPQTQLEDEDDTELDATNRSTTPKKITLLKRDKDQNASATLLGLLGKKPPTRDEDASSKSRSPAPQPASKPTEPQAKSAQEPENPSSTLLGILNGKSTSASASNPVSSPQPVSLSASADLLGILKKGKESSNTDQAPKPSDKPIRLAKKSAGTPIDLKAILAGEGSRSGSNQQSNTSSPVTTTSKANKPGNDILDILNRKSATPDTVRITPQQSQTPENFEDFEDFEDFDNFEDNGEYTDSQVKPYVESTDDDDFEDAHAVPQAAHSTGNSSSSATYLQKPDGLHDIYGTSNETINLQNALPSQRPQNENGANLLALLGKKPPSQVADLGVPKPADNGRNELLNILRRGPSNT</sequence>
<keyword evidence="9" id="KW-0866">Nonsense-mediated mRNA decay</keyword>
<feature type="compositionally biased region" description="Polar residues" evidence="11">
    <location>
        <begin position="504"/>
        <end position="513"/>
    </location>
</feature>
<feature type="compositionally biased region" description="Polar residues" evidence="11">
    <location>
        <begin position="385"/>
        <end position="398"/>
    </location>
</feature>
<feature type="compositionally biased region" description="Low complexity" evidence="11">
    <location>
        <begin position="366"/>
        <end position="380"/>
    </location>
</feature>
<dbReference type="InterPro" id="IPR044099">
    <property type="entry name" value="Dcp2_NUDIX"/>
</dbReference>
<dbReference type="SMR" id="A0A2P7YV90"/>
<dbReference type="PROSITE" id="PS00893">
    <property type="entry name" value="NUDIX_BOX"/>
    <property type="match status" value="1"/>
</dbReference>
<dbReference type="Proteomes" id="UP000241107">
    <property type="component" value="Unassembled WGS sequence"/>
</dbReference>
<feature type="domain" description="Nudix hydrolase" evidence="12">
    <location>
        <begin position="99"/>
        <end position="225"/>
    </location>
</feature>
<evidence type="ECO:0000259" key="12">
    <source>
        <dbReference type="PROSITE" id="PS51462"/>
    </source>
</evidence>
<dbReference type="GeneID" id="36565076"/>
<evidence type="ECO:0000256" key="1">
    <source>
        <dbReference type="ARBA" id="ARBA00001936"/>
    </source>
</evidence>
<feature type="region of interest" description="Disordered" evidence="11">
    <location>
        <begin position="636"/>
        <end position="765"/>
    </location>
</feature>
<dbReference type="InterPro" id="IPR020084">
    <property type="entry name" value="NUDIX_hydrolase_CS"/>
</dbReference>
<reference evidence="13 14" key="1">
    <citation type="submission" date="2018-03" db="EMBL/GenBank/DDBJ databases">
        <title>Candida pseudohaemulonii genome assembly and annotation.</title>
        <authorList>
            <person name="Munoz J.F."/>
            <person name="Gade L.G."/>
            <person name="Chow N.A."/>
            <person name="Litvintseva A.P."/>
            <person name="Loparev V.N."/>
            <person name="Cuomo C.A."/>
        </authorList>
    </citation>
    <scope>NUCLEOTIDE SEQUENCE [LARGE SCALE GENOMIC DNA]</scope>
    <source>
        <strain evidence="13 14">B12108</strain>
    </source>
</reference>
<organism evidence="13 14">
    <name type="scientific">Candidozyma pseudohaemuli</name>
    <dbReference type="NCBI Taxonomy" id="418784"/>
    <lineage>
        <taxon>Eukaryota</taxon>
        <taxon>Fungi</taxon>
        <taxon>Dikarya</taxon>
        <taxon>Ascomycota</taxon>
        <taxon>Saccharomycotina</taxon>
        <taxon>Pichiomycetes</taxon>
        <taxon>Metschnikowiaceae</taxon>
        <taxon>Candidozyma</taxon>
    </lineage>
</organism>
<comment type="subcellular location">
    <subcellularLocation>
        <location evidence="2">Cytoplasm</location>
        <location evidence="2">P-body</location>
    </subcellularLocation>
</comment>
<dbReference type="SUPFAM" id="SSF140586">
    <property type="entry name" value="Dcp2 domain-like"/>
    <property type="match status" value="1"/>
</dbReference>
<evidence type="ECO:0000313" key="14">
    <source>
        <dbReference type="Proteomes" id="UP000241107"/>
    </source>
</evidence>
<dbReference type="InterPro" id="IPR007722">
    <property type="entry name" value="DCP2_BoxA"/>
</dbReference>
<keyword evidence="7" id="KW-0378">Hydrolase</keyword>
<feature type="compositionally biased region" description="Polar residues" evidence="11">
    <location>
        <begin position="586"/>
        <end position="600"/>
    </location>
</feature>
<dbReference type="FunFam" id="3.90.79.10:FF:000045">
    <property type="entry name" value="mRNA-decapping enzyme 2"/>
    <property type="match status" value="1"/>
</dbReference>
<comment type="caution">
    <text evidence="13">The sequence shown here is derived from an EMBL/GenBank/DDBJ whole genome shotgun (WGS) entry which is preliminary data.</text>
</comment>
<dbReference type="InterPro" id="IPR015797">
    <property type="entry name" value="NUDIX_hydrolase-like_dom_sf"/>
</dbReference>
<dbReference type="GO" id="GO:0000932">
    <property type="term" value="C:P-body"/>
    <property type="evidence" value="ECO:0007669"/>
    <property type="project" value="UniProtKB-SubCell"/>
</dbReference>
<feature type="region of interest" description="Disordered" evidence="11">
    <location>
        <begin position="366"/>
        <end position="412"/>
    </location>
</feature>
<dbReference type="GO" id="GO:0140933">
    <property type="term" value="F:5'-(N(7)-methylguanosine 5'-triphospho)-[mRNA] hydrolase activity"/>
    <property type="evidence" value="ECO:0007669"/>
    <property type="project" value="InterPro"/>
</dbReference>
<comment type="cofactor">
    <cofactor evidence="1">
        <name>Mn(2+)</name>
        <dbReference type="ChEBI" id="CHEBI:29035"/>
    </cofactor>
</comment>
<dbReference type="PROSITE" id="PS51462">
    <property type="entry name" value="NUDIX"/>
    <property type="match status" value="1"/>
</dbReference>
<dbReference type="GO" id="GO:0000290">
    <property type="term" value="P:deadenylation-dependent decapping of nuclear-transcribed mRNA"/>
    <property type="evidence" value="ECO:0007669"/>
    <property type="project" value="InterPro"/>
</dbReference>
<dbReference type="RefSeq" id="XP_024714965.1">
    <property type="nucleotide sequence ID" value="XM_024857085.1"/>
</dbReference>
<dbReference type="STRING" id="418784.A0A2P7YV90"/>
<dbReference type="PANTHER" id="PTHR23114:SF17">
    <property type="entry name" value="M7GPPPN-MRNA HYDROLASE"/>
    <property type="match status" value="1"/>
</dbReference>
<evidence type="ECO:0000256" key="11">
    <source>
        <dbReference type="SAM" id="MobiDB-lite"/>
    </source>
</evidence>
<protein>
    <recommendedName>
        <fullName evidence="12">Nudix hydrolase domain-containing protein</fullName>
    </recommendedName>
</protein>
<feature type="compositionally biased region" description="Polar residues" evidence="11">
    <location>
        <begin position="711"/>
        <end position="728"/>
    </location>
</feature>